<evidence type="ECO:0000256" key="1">
    <source>
        <dbReference type="ARBA" id="ARBA00023015"/>
    </source>
</evidence>
<dbReference type="AlphaFoldDB" id="A0A7X4LQ36"/>
<dbReference type="InterPro" id="IPR009057">
    <property type="entry name" value="Homeodomain-like_sf"/>
</dbReference>
<dbReference type="InterPro" id="IPR018060">
    <property type="entry name" value="HTH_AraC"/>
</dbReference>
<sequence length="309" mass="34764">MNHIFSTDNIQSKERFDYWNDVVFQCYAPCLGKIPSLNEFNATTSVAEFGCSEISDVTSDAIDYDRRKSDLNLIDRDDIFVSIMTEGSGYFEQNGRQVRQSVGDILIYDSGRPYSFHYKEAYKATLIRLPRPLIQAKVANIDTIGGNIIPAHSIYNRLMLSLVNESHLIATSPELIANDELIKPALEMMTTALTQAVSTTSVPALNDSHLEQVKSYIRAHLADENLSLDTIAKAQNISTRTLSRLFAETGETPRQWLQSQRLSAAYNALSLGKVRNVTEAAYQFGFKDLSHFSRSFRQRFSVSPKSLIE</sequence>
<keyword evidence="3" id="KW-0804">Transcription</keyword>
<keyword evidence="1" id="KW-0805">Transcription regulation</keyword>
<evidence type="ECO:0000313" key="5">
    <source>
        <dbReference type="EMBL" id="MZI95914.1"/>
    </source>
</evidence>
<feature type="domain" description="HTH araC/xylS-type" evidence="4">
    <location>
        <begin position="211"/>
        <end position="309"/>
    </location>
</feature>
<protein>
    <submittedName>
        <fullName evidence="5">Helix-turn-helix domain-containing protein</fullName>
    </submittedName>
</protein>
<dbReference type="SMART" id="SM00342">
    <property type="entry name" value="HTH_ARAC"/>
    <property type="match status" value="1"/>
</dbReference>
<name>A0A7X4LQ36_9VIBR</name>
<organism evidence="5 6">
    <name type="scientific">Vibrio eleionomae</name>
    <dbReference type="NCBI Taxonomy" id="2653505"/>
    <lineage>
        <taxon>Bacteria</taxon>
        <taxon>Pseudomonadati</taxon>
        <taxon>Pseudomonadota</taxon>
        <taxon>Gammaproteobacteria</taxon>
        <taxon>Vibrionales</taxon>
        <taxon>Vibrionaceae</taxon>
        <taxon>Vibrio</taxon>
    </lineage>
</organism>
<dbReference type="EMBL" id="WEKT01000079">
    <property type="protein sequence ID" value="MZI95914.1"/>
    <property type="molecule type" value="Genomic_DNA"/>
</dbReference>
<gene>
    <name evidence="5" type="ORF">F9817_22260</name>
</gene>
<dbReference type="PANTHER" id="PTHR46796:SF6">
    <property type="entry name" value="ARAC SUBFAMILY"/>
    <property type="match status" value="1"/>
</dbReference>
<dbReference type="GO" id="GO:0043565">
    <property type="term" value="F:sequence-specific DNA binding"/>
    <property type="evidence" value="ECO:0007669"/>
    <property type="project" value="InterPro"/>
</dbReference>
<dbReference type="Proteomes" id="UP000462621">
    <property type="component" value="Unassembled WGS sequence"/>
</dbReference>
<reference evidence="5 6" key="1">
    <citation type="submission" date="2019-10" db="EMBL/GenBank/DDBJ databases">
        <title>Vibrio sp. nov. isolated from a shrimp pond.</title>
        <authorList>
            <person name="Gomez-Gil B."/>
            <person name="Enciso-Ibarra J."/>
            <person name="Enciso-Ibarra K."/>
            <person name="Bolan-Mejia C."/>
        </authorList>
    </citation>
    <scope>NUCLEOTIDE SEQUENCE [LARGE SCALE GENOMIC DNA]</scope>
    <source>
        <strain evidence="5 6">CAIM 722</strain>
    </source>
</reference>
<dbReference type="GO" id="GO:0003700">
    <property type="term" value="F:DNA-binding transcription factor activity"/>
    <property type="evidence" value="ECO:0007669"/>
    <property type="project" value="InterPro"/>
</dbReference>
<evidence type="ECO:0000256" key="3">
    <source>
        <dbReference type="ARBA" id="ARBA00023163"/>
    </source>
</evidence>
<comment type="caution">
    <text evidence="5">The sequence shown here is derived from an EMBL/GenBank/DDBJ whole genome shotgun (WGS) entry which is preliminary data.</text>
</comment>
<dbReference type="PROSITE" id="PS01124">
    <property type="entry name" value="HTH_ARAC_FAMILY_2"/>
    <property type="match status" value="1"/>
</dbReference>
<dbReference type="SUPFAM" id="SSF46689">
    <property type="entry name" value="Homeodomain-like"/>
    <property type="match status" value="2"/>
</dbReference>
<dbReference type="Pfam" id="PF14525">
    <property type="entry name" value="AraC_binding_2"/>
    <property type="match status" value="1"/>
</dbReference>
<proteinExistence type="predicted"/>
<evidence type="ECO:0000313" key="6">
    <source>
        <dbReference type="Proteomes" id="UP000462621"/>
    </source>
</evidence>
<keyword evidence="2" id="KW-0238">DNA-binding</keyword>
<dbReference type="Gene3D" id="1.10.10.60">
    <property type="entry name" value="Homeodomain-like"/>
    <property type="match status" value="1"/>
</dbReference>
<dbReference type="PANTHER" id="PTHR46796">
    <property type="entry name" value="HTH-TYPE TRANSCRIPTIONAL ACTIVATOR RHAS-RELATED"/>
    <property type="match status" value="1"/>
</dbReference>
<dbReference type="InterPro" id="IPR035418">
    <property type="entry name" value="AraC-bd_2"/>
</dbReference>
<dbReference type="Pfam" id="PF12833">
    <property type="entry name" value="HTH_18"/>
    <property type="match status" value="1"/>
</dbReference>
<evidence type="ECO:0000259" key="4">
    <source>
        <dbReference type="PROSITE" id="PS01124"/>
    </source>
</evidence>
<dbReference type="RefSeq" id="WP_161158410.1">
    <property type="nucleotide sequence ID" value="NZ_WEKT01000079.1"/>
</dbReference>
<evidence type="ECO:0000256" key="2">
    <source>
        <dbReference type="ARBA" id="ARBA00023125"/>
    </source>
</evidence>
<accession>A0A7X4LQ36</accession>
<dbReference type="InterPro" id="IPR050204">
    <property type="entry name" value="AraC_XylS_family_regulators"/>
</dbReference>
<keyword evidence="6" id="KW-1185">Reference proteome</keyword>